<dbReference type="EMBL" id="JBHSQS010000016">
    <property type="protein sequence ID" value="MFC5926341.1"/>
    <property type="molecule type" value="Genomic_DNA"/>
</dbReference>
<proteinExistence type="predicted"/>
<keyword evidence="1" id="KW-0812">Transmembrane</keyword>
<name>A0ABW1HCC6_9ACTN</name>
<keyword evidence="3" id="KW-1185">Reference proteome</keyword>
<protein>
    <recommendedName>
        <fullName evidence="4">CBM6 domain-containing protein</fullName>
    </recommendedName>
</protein>
<comment type="caution">
    <text evidence="2">The sequence shown here is derived from an EMBL/GenBank/DDBJ whole genome shotgun (WGS) entry which is preliminary data.</text>
</comment>
<gene>
    <name evidence="2" type="ORF">ACFQGL_23690</name>
</gene>
<evidence type="ECO:0000313" key="2">
    <source>
        <dbReference type="EMBL" id="MFC5926341.1"/>
    </source>
</evidence>
<evidence type="ECO:0000256" key="1">
    <source>
        <dbReference type="SAM" id="Phobius"/>
    </source>
</evidence>
<feature type="transmembrane region" description="Helical" evidence="1">
    <location>
        <begin position="123"/>
        <end position="145"/>
    </location>
</feature>
<dbReference type="Proteomes" id="UP001596226">
    <property type="component" value="Unassembled WGS sequence"/>
</dbReference>
<reference evidence="3" key="1">
    <citation type="journal article" date="2019" name="Int. J. Syst. Evol. Microbiol.">
        <title>The Global Catalogue of Microorganisms (GCM) 10K type strain sequencing project: providing services to taxonomists for standard genome sequencing and annotation.</title>
        <authorList>
            <consortium name="The Broad Institute Genomics Platform"/>
            <consortium name="The Broad Institute Genome Sequencing Center for Infectious Disease"/>
            <person name="Wu L."/>
            <person name="Ma J."/>
        </authorList>
    </citation>
    <scope>NUCLEOTIDE SEQUENCE [LARGE SCALE GENOMIC DNA]</scope>
    <source>
        <strain evidence="3">CGMCC 4.7144</strain>
    </source>
</reference>
<accession>A0ABW1HCC6</accession>
<evidence type="ECO:0008006" key="4">
    <source>
        <dbReference type="Google" id="ProtNLM"/>
    </source>
</evidence>
<keyword evidence="1" id="KW-0472">Membrane</keyword>
<keyword evidence="1" id="KW-1133">Transmembrane helix</keyword>
<organism evidence="2 3">
    <name type="scientific">Micromonospora vulcania</name>
    <dbReference type="NCBI Taxonomy" id="1441873"/>
    <lineage>
        <taxon>Bacteria</taxon>
        <taxon>Bacillati</taxon>
        <taxon>Actinomycetota</taxon>
        <taxon>Actinomycetes</taxon>
        <taxon>Micromonosporales</taxon>
        <taxon>Micromonosporaceae</taxon>
        <taxon>Micromonospora</taxon>
    </lineage>
</organism>
<dbReference type="RefSeq" id="WP_377514562.1">
    <property type="nucleotide sequence ID" value="NZ_JBHSQS010000016.1"/>
</dbReference>
<evidence type="ECO:0000313" key="3">
    <source>
        <dbReference type="Proteomes" id="UP001596226"/>
    </source>
</evidence>
<sequence length="308" mass="32585">MTTEWAVVAAAEQFTLDPRNSGELTFTVSNPGLAPDTVVFDVAPGDGSQRAWFTVTEPQRVVPGQGSVSFLVKLAVPAGTPPRRYDMTGFAYSANTAPEESSRSSGRVTYEVRAVAPPKRTPWPWIAAAAALVLVVATVAVVLLTRGEPAPGKPRVVTIEAESLVDGAVVETPQGSKAAVVAQPNCCGLTWSEDKQLFFQGLAIGDQVTLTVQISADATWRLAAVRTTSFDYANTVFAIDGSQVGGAFLGFTPTVQKTEFLDVGTVRLTKGPHRLTLVVVGKTQGTNLYFAGVDTIRFTEVVTPAAAR</sequence>